<dbReference type="PANTHER" id="PTHR37153">
    <property type="entry name" value="CHROMOSOME 19 C19ORF81 HOMOLOG"/>
    <property type="match status" value="1"/>
</dbReference>
<accession>A0A9U8E5C7</accession>
<proteinExistence type="predicted"/>
<dbReference type="Pfam" id="PF15876">
    <property type="entry name" value="DUF4732"/>
    <property type="match status" value="1"/>
</dbReference>
<feature type="compositionally biased region" description="Low complexity" evidence="1">
    <location>
        <begin position="269"/>
        <end position="278"/>
    </location>
</feature>
<feature type="region of interest" description="Disordered" evidence="1">
    <location>
        <begin position="373"/>
        <end position="415"/>
    </location>
</feature>
<evidence type="ECO:0000313" key="2">
    <source>
        <dbReference type="Proteomes" id="UP001165740"/>
    </source>
</evidence>
<evidence type="ECO:0000313" key="3">
    <source>
        <dbReference type="RefSeq" id="XP_013072594.2"/>
    </source>
</evidence>
<sequence length="659" mass="74795">MPTLSQYNILSRLRSKLVVSTALASQGDSAAADDQEAEPQEQEEVSRPVSTEEEQAYSSAVEVAEVASNTSSNTIRSDTPREQRIRSSKYTSISENCKMGAVPEVETNEAVSSETSSVSVPEEKAELDKELNSPLEVASLDSEPYVVSLQDSENDPSGRPFKRTPTKPCLKRSDSCFIRRPESRSKSVTFERPYSVFSDLGRRSLNSSQSDFSLPYIAGTSKTIHNDIDDSDSDDNVFLTDTERTASTERKQARESIQNRPSSCGPAMQRSSPASSESQRPESERRRSFNLNRRPSYENLPLLPRFSFWGFFSVRRGSVINRTLFSSNAINSERRDLGLEPYEVYIIRNCRLIRRDRMGHNLNSLESPKDAKKRFDFSDAKEDTDGGINESEDRMKSTENKGSPSDDSEIREPEVSGLRINHLEIHRWSNEKQAIVVERPTSASEMATNGLMVQKSTPWKEEVLQLPEEKKEELLKLGFRKPAKTKKKKSKSEKKKADTESAAPQRIEINLKEDPLLIKVSKKNKNVGHFLEKPAPQPNAVCFEILGSNQTHNEVKLQLERLLKTCPEVRIMSIKFDHRAIYNNSKEMFNRWIITTNSILGRNRLAGCDMVFDEQVVQLRRYDDVINGEFQQFTRMQNFVKMMNNRKILGKAAGEKTMT</sequence>
<dbReference type="GeneID" id="106059504"/>
<dbReference type="AlphaFoldDB" id="A0A9U8E5C7"/>
<reference evidence="3" key="1">
    <citation type="submission" date="2025-08" db="UniProtKB">
        <authorList>
            <consortium name="RefSeq"/>
        </authorList>
    </citation>
    <scope>IDENTIFICATION</scope>
</reference>
<dbReference type="InterPro" id="IPR031746">
    <property type="entry name" value="DUF4732"/>
</dbReference>
<gene>
    <name evidence="3" type="primary">LOC106059504</name>
</gene>
<feature type="compositionally biased region" description="Basic and acidic residues" evidence="1">
    <location>
        <begin position="373"/>
        <end position="384"/>
    </location>
</feature>
<dbReference type="RefSeq" id="XP_013072594.2">
    <property type="nucleotide sequence ID" value="XM_013217140.2"/>
</dbReference>
<feature type="region of interest" description="Disordered" evidence="1">
    <location>
        <begin position="243"/>
        <end position="290"/>
    </location>
</feature>
<dbReference type="PANTHER" id="PTHR37153:SF1">
    <property type="entry name" value="HYPOTHETICAL LOC292874"/>
    <property type="match status" value="1"/>
</dbReference>
<feature type="region of interest" description="Disordered" evidence="1">
    <location>
        <begin position="24"/>
        <end position="170"/>
    </location>
</feature>
<dbReference type="KEGG" id="bgt:106059504"/>
<name>A0A9U8E5C7_BIOGL</name>
<dbReference type="Proteomes" id="UP001165740">
    <property type="component" value="Chromosome 6"/>
</dbReference>
<feature type="region of interest" description="Disordered" evidence="1">
    <location>
        <begin position="477"/>
        <end position="505"/>
    </location>
</feature>
<feature type="compositionally biased region" description="Basic and acidic residues" evidence="1">
    <location>
        <begin position="121"/>
        <end position="131"/>
    </location>
</feature>
<feature type="compositionally biased region" description="Low complexity" evidence="1">
    <location>
        <begin position="104"/>
        <end position="120"/>
    </location>
</feature>
<protein>
    <submittedName>
        <fullName evidence="3">Uncharacterized protein LOC106059504 isoform X2</fullName>
    </submittedName>
</protein>
<feature type="compositionally biased region" description="Acidic residues" evidence="1">
    <location>
        <begin position="31"/>
        <end position="43"/>
    </location>
</feature>
<evidence type="ECO:0000256" key="1">
    <source>
        <dbReference type="SAM" id="MobiDB-lite"/>
    </source>
</evidence>
<feature type="compositionally biased region" description="Low complexity" evidence="1">
    <location>
        <begin position="56"/>
        <end position="72"/>
    </location>
</feature>
<feature type="compositionally biased region" description="Basic residues" evidence="1">
    <location>
        <begin position="478"/>
        <end position="494"/>
    </location>
</feature>
<keyword evidence="2" id="KW-1185">Reference proteome</keyword>
<feature type="compositionally biased region" description="Basic and acidic residues" evidence="1">
    <location>
        <begin position="243"/>
        <end position="254"/>
    </location>
</feature>
<organism evidence="2 3">
    <name type="scientific">Biomphalaria glabrata</name>
    <name type="common">Bloodfluke planorb</name>
    <name type="synonym">Freshwater snail</name>
    <dbReference type="NCBI Taxonomy" id="6526"/>
    <lineage>
        <taxon>Eukaryota</taxon>
        <taxon>Metazoa</taxon>
        <taxon>Spiralia</taxon>
        <taxon>Lophotrochozoa</taxon>
        <taxon>Mollusca</taxon>
        <taxon>Gastropoda</taxon>
        <taxon>Heterobranchia</taxon>
        <taxon>Euthyneura</taxon>
        <taxon>Panpulmonata</taxon>
        <taxon>Hygrophila</taxon>
        <taxon>Lymnaeoidea</taxon>
        <taxon>Planorbidae</taxon>
        <taxon>Biomphalaria</taxon>
    </lineage>
</organism>